<dbReference type="PROSITE" id="PS51178">
    <property type="entry name" value="PASTA"/>
    <property type="match status" value="1"/>
</dbReference>
<evidence type="ECO:0000256" key="1">
    <source>
        <dbReference type="SAM" id="SignalP"/>
    </source>
</evidence>
<dbReference type="CDD" id="cd06577">
    <property type="entry name" value="PASTA_pknB"/>
    <property type="match status" value="1"/>
</dbReference>
<evidence type="ECO:0000313" key="3">
    <source>
        <dbReference type="EMBL" id="GAA3602495.1"/>
    </source>
</evidence>
<dbReference type="RefSeq" id="WP_231485126.1">
    <property type="nucleotide sequence ID" value="NZ_BAAAZO010000002.1"/>
</dbReference>
<dbReference type="SMART" id="SM00740">
    <property type="entry name" value="PASTA"/>
    <property type="match status" value="1"/>
</dbReference>
<name>A0ABP6ZAK1_9ACTN</name>
<feature type="chain" id="PRO_5045753394" description="PASTA domain-containing protein" evidence="1">
    <location>
        <begin position="33"/>
        <end position="125"/>
    </location>
</feature>
<feature type="domain" description="PASTA" evidence="2">
    <location>
        <begin position="48"/>
        <end position="116"/>
    </location>
</feature>
<comment type="caution">
    <text evidence="3">The sequence shown here is derived from an EMBL/GenBank/DDBJ whole genome shotgun (WGS) entry which is preliminary data.</text>
</comment>
<dbReference type="InterPro" id="IPR005543">
    <property type="entry name" value="PASTA_dom"/>
</dbReference>
<dbReference type="Pfam" id="PF03793">
    <property type="entry name" value="PASTA"/>
    <property type="match status" value="1"/>
</dbReference>
<gene>
    <name evidence="3" type="ORF">GCM10022223_17830</name>
</gene>
<keyword evidence="4" id="KW-1185">Reference proteome</keyword>
<reference evidence="4" key="1">
    <citation type="journal article" date="2019" name="Int. J. Syst. Evol. Microbiol.">
        <title>The Global Catalogue of Microorganisms (GCM) 10K type strain sequencing project: providing services to taxonomists for standard genome sequencing and annotation.</title>
        <authorList>
            <consortium name="The Broad Institute Genomics Platform"/>
            <consortium name="The Broad Institute Genome Sequencing Center for Infectious Disease"/>
            <person name="Wu L."/>
            <person name="Ma J."/>
        </authorList>
    </citation>
    <scope>NUCLEOTIDE SEQUENCE [LARGE SCALE GENOMIC DNA]</scope>
    <source>
        <strain evidence="4">JCM 16902</strain>
    </source>
</reference>
<protein>
    <recommendedName>
        <fullName evidence="2">PASTA domain-containing protein</fullName>
    </recommendedName>
</protein>
<feature type="signal peptide" evidence="1">
    <location>
        <begin position="1"/>
        <end position="32"/>
    </location>
</feature>
<keyword evidence="1" id="KW-0732">Signal</keyword>
<evidence type="ECO:0000313" key="4">
    <source>
        <dbReference type="Proteomes" id="UP001501074"/>
    </source>
</evidence>
<evidence type="ECO:0000259" key="2">
    <source>
        <dbReference type="PROSITE" id="PS51178"/>
    </source>
</evidence>
<proteinExistence type="predicted"/>
<dbReference type="Gene3D" id="3.30.10.20">
    <property type="match status" value="1"/>
</dbReference>
<sequence>MPTPLRTRLFGLTAAATAVLALSLATSATADAAPAASRGARTTQSAQVQATVIVPNEVGKNVGVAINDLISAGLGLGFREYHDNVCDYAKYQVIQQSPAAGTAVAPGAVVTLTFAVRPAAPWQCP</sequence>
<dbReference type="Proteomes" id="UP001501074">
    <property type="component" value="Unassembled WGS sequence"/>
</dbReference>
<organism evidence="3 4">
    <name type="scientific">Kineosporia mesophila</name>
    <dbReference type="NCBI Taxonomy" id="566012"/>
    <lineage>
        <taxon>Bacteria</taxon>
        <taxon>Bacillati</taxon>
        <taxon>Actinomycetota</taxon>
        <taxon>Actinomycetes</taxon>
        <taxon>Kineosporiales</taxon>
        <taxon>Kineosporiaceae</taxon>
        <taxon>Kineosporia</taxon>
    </lineage>
</organism>
<dbReference type="EMBL" id="BAAAZO010000002">
    <property type="protein sequence ID" value="GAA3602495.1"/>
    <property type="molecule type" value="Genomic_DNA"/>
</dbReference>
<accession>A0ABP6ZAK1</accession>